<dbReference type="AlphaFoldDB" id="A0A402A504"/>
<comment type="caution">
    <text evidence="3">The sequence shown here is derived from an EMBL/GenBank/DDBJ whole genome shotgun (WGS) entry which is preliminary data.</text>
</comment>
<dbReference type="EMBL" id="BIFR01000001">
    <property type="protein sequence ID" value="GCE14228.1"/>
    <property type="molecule type" value="Genomic_DNA"/>
</dbReference>
<name>A0A402A504_9CHLR</name>
<reference evidence="3" key="2">
    <citation type="journal article" date="2019" name="Int. J. Syst. Evol. Microbiol.">
        <title>Tengunoibacter tsumagoiensis gen. nov., sp. nov., Dictyobacter kobayashii sp. nov., Dictyobacter alpinus sp. nov., and description of Dictyobacteraceae fam. nov. within the order Ktedonobacterales isolated from Tengu-no-mugimeshi, a soil-like granular mass of micro-organisms, and emended descriptions of the genera Ktedonobacter and Dictyobacter.</title>
        <authorList>
            <person name="Wang C."/>
            <person name="Zheng Y."/>
            <person name="Sakai Y."/>
            <person name="Toyoda A."/>
            <person name="Minakuchi Y."/>
            <person name="Abe K."/>
            <person name="Yokota A."/>
            <person name="Yabe S."/>
        </authorList>
    </citation>
    <scope>NUCLEOTIDE SEQUENCE</scope>
    <source>
        <strain evidence="3">Uno3</strain>
    </source>
</reference>
<gene>
    <name evidence="2" type="ORF">KTT_40330</name>
    <name evidence="3" type="ORF">KTT_40870</name>
</gene>
<feature type="transmembrane region" description="Helical" evidence="1">
    <location>
        <begin position="37"/>
        <end position="65"/>
    </location>
</feature>
<organism evidence="3 4">
    <name type="scientific">Tengunoibacter tsumagoiensis</name>
    <dbReference type="NCBI Taxonomy" id="2014871"/>
    <lineage>
        <taxon>Bacteria</taxon>
        <taxon>Bacillati</taxon>
        <taxon>Chloroflexota</taxon>
        <taxon>Ktedonobacteria</taxon>
        <taxon>Ktedonobacterales</taxon>
        <taxon>Dictyobacteraceae</taxon>
        <taxon>Tengunoibacter</taxon>
    </lineage>
</organism>
<dbReference type="EMBL" id="BIFR01000001">
    <property type="protein sequence ID" value="GCE14174.1"/>
    <property type="molecule type" value="Genomic_DNA"/>
</dbReference>
<keyword evidence="1" id="KW-0472">Membrane</keyword>
<sequence>MRLLIDTGAWAIVGVVSVLLGMVAAGATKYRCPRCDALTMVCIAFVAVCIAFFFGSLLAFVIVSIDPAYL</sequence>
<proteinExistence type="predicted"/>
<keyword evidence="1" id="KW-0812">Transmembrane</keyword>
<evidence type="ECO:0000256" key="1">
    <source>
        <dbReference type="SAM" id="Phobius"/>
    </source>
</evidence>
<protein>
    <submittedName>
        <fullName evidence="3">Uncharacterized protein</fullName>
    </submittedName>
</protein>
<keyword evidence="4" id="KW-1185">Reference proteome</keyword>
<feature type="transmembrane region" description="Helical" evidence="1">
    <location>
        <begin position="7"/>
        <end position="25"/>
    </location>
</feature>
<keyword evidence="1" id="KW-1133">Transmembrane helix</keyword>
<accession>A0A402A504</accession>
<dbReference type="Proteomes" id="UP000287352">
    <property type="component" value="Unassembled WGS sequence"/>
</dbReference>
<evidence type="ECO:0000313" key="4">
    <source>
        <dbReference type="Proteomes" id="UP000287352"/>
    </source>
</evidence>
<reference evidence="4" key="1">
    <citation type="submission" date="2018-12" db="EMBL/GenBank/DDBJ databases">
        <title>Tengunoibacter tsumagoiensis gen. nov., sp. nov., Dictyobacter kobayashii sp. nov., D. alpinus sp. nov., and D. joshuensis sp. nov. and description of Dictyobacteraceae fam. nov. within the order Ktedonobacterales isolated from Tengu-no-mugimeshi.</title>
        <authorList>
            <person name="Wang C.M."/>
            <person name="Zheng Y."/>
            <person name="Sakai Y."/>
            <person name="Toyoda A."/>
            <person name="Minakuchi Y."/>
            <person name="Abe K."/>
            <person name="Yokota A."/>
            <person name="Yabe S."/>
        </authorList>
    </citation>
    <scope>NUCLEOTIDE SEQUENCE [LARGE SCALE GENOMIC DNA]</scope>
    <source>
        <strain evidence="4">Uno3</strain>
    </source>
</reference>
<evidence type="ECO:0000313" key="2">
    <source>
        <dbReference type="EMBL" id="GCE14174.1"/>
    </source>
</evidence>
<evidence type="ECO:0000313" key="3">
    <source>
        <dbReference type="EMBL" id="GCE14228.1"/>
    </source>
</evidence>